<dbReference type="EMBL" id="GBRH01207002">
    <property type="protein sequence ID" value="JAD90893.1"/>
    <property type="molecule type" value="Transcribed_RNA"/>
</dbReference>
<organism evidence="1">
    <name type="scientific">Arundo donax</name>
    <name type="common">Giant reed</name>
    <name type="synonym">Donax arundinaceus</name>
    <dbReference type="NCBI Taxonomy" id="35708"/>
    <lineage>
        <taxon>Eukaryota</taxon>
        <taxon>Viridiplantae</taxon>
        <taxon>Streptophyta</taxon>
        <taxon>Embryophyta</taxon>
        <taxon>Tracheophyta</taxon>
        <taxon>Spermatophyta</taxon>
        <taxon>Magnoliopsida</taxon>
        <taxon>Liliopsida</taxon>
        <taxon>Poales</taxon>
        <taxon>Poaceae</taxon>
        <taxon>PACMAD clade</taxon>
        <taxon>Arundinoideae</taxon>
        <taxon>Arundineae</taxon>
        <taxon>Arundo</taxon>
    </lineage>
</organism>
<proteinExistence type="predicted"/>
<name>A0A0A9DW15_ARUDO</name>
<reference evidence="1" key="2">
    <citation type="journal article" date="2015" name="Data Brief">
        <title>Shoot transcriptome of the giant reed, Arundo donax.</title>
        <authorList>
            <person name="Barrero R.A."/>
            <person name="Guerrero F.D."/>
            <person name="Moolhuijzen P."/>
            <person name="Goolsby J.A."/>
            <person name="Tidwell J."/>
            <person name="Bellgard S.E."/>
            <person name="Bellgard M.I."/>
        </authorList>
    </citation>
    <scope>NUCLEOTIDE SEQUENCE</scope>
    <source>
        <tissue evidence="1">Shoot tissue taken approximately 20 cm above the soil surface</tissue>
    </source>
</reference>
<sequence length="79" mass="9039">MQWSMVRLERRGKVIDRSIVDPLRLLFSSQRTREILHRFFSGIVVFGSGGSVIFSSQRLRRPLSVVKADRLSRAALVVP</sequence>
<reference evidence="1" key="1">
    <citation type="submission" date="2014-09" db="EMBL/GenBank/DDBJ databases">
        <authorList>
            <person name="Magalhaes I.L.F."/>
            <person name="Oliveira U."/>
            <person name="Santos F.R."/>
            <person name="Vidigal T.H.D.A."/>
            <person name="Brescovit A.D."/>
            <person name="Santos A.J."/>
        </authorList>
    </citation>
    <scope>NUCLEOTIDE SEQUENCE</scope>
    <source>
        <tissue evidence="1">Shoot tissue taken approximately 20 cm above the soil surface</tissue>
    </source>
</reference>
<protein>
    <submittedName>
        <fullName evidence="1">Uncharacterized protein</fullName>
    </submittedName>
</protein>
<dbReference type="AlphaFoldDB" id="A0A0A9DW15"/>
<accession>A0A0A9DW15</accession>
<evidence type="ECO:0000313" key="1">
    <source>
        <dbReference type="EMBL" id="JAD90893.1"/>
    </source>
</evidence>